<feature type="domain" description="C-type lectin" evidence="5">
    <location>
        <begin position="155"/>
        <end position="278"/>
    </location>
</feature>
<sequence length="281" mass="32091">MKSDLAANAKMGVRDKLWLLMAVVLLLQECVQHANSNTWKGNHEAMESQYHQVESLDRSSVYQNTTKTVFVGMKRIVIFVLYGLLVLLLLILLLVTGIKFSQLSREITDLKQYLGKTNHGGTTSALGSGEMTVHSAALEELTPIRGTCSEGWVSYQSSCYLVSITSITWSKAEEQCKAHGGHLLVLNTAEELDYISRIVPIKYAYWIGLVERHHEGQWSWVDGTDYRSTPTFWDEGQPDDWDYRENGEDCGQLHPSERRERRLWNDADCNIKFHYICEKRA</sequence>
<evidence type="ECO:0000313" key="6">
    <source>
        <dbReference type="Ensembl" id="ENSOABP00000074678.1"/>
    </source>
</evidence>
<protein>
    <recommendedName>
        <fullName evidence="5">C-type lectin domain-containing protein</fullName>
    </recommendedName>
</protein>
<dbReference type="InterPro" id="IPR016187">
    <property type="entry name" value="CTDL_fold"/>
</dbReference>
<keyword evidence="3" id="KW-0812">Transmembrane</keyword>
<dbReference type="InterPro" id="IPR033989">
    <property type="entry name" value="CD209-like_CTLD"/>
</dbReference>
<keyword evidence="4" id="KW-0732">Signal</keyword>
<dbReference type="InterPro" id="IPR050111">
    <property type="entry name" value="C-type_lectin/snaclec_domain"/>
</dbReference>
<dbReference type="PROSITE" id="PS50041">
    <property type="entry name" value="C_TYPE_LECTIN_2"/>
    <property type="match status" value="1"/>
</dbReference>
<feature type="transmembrane region" description="Helical" evidence="3">
    <location>
        <begin position="76"/>
        <end position="95"/>
    </location>
</feature>
<keyword evidence="3" id="KW-1133">Transmembrane helix</keyword>
<dbReference type="InterPro" id="IPR016186">
    <property type="entry name" value="C-type_lectin-like/link_sf"/>
</dbReference>
<feature type="signal peptide" evidence="4">
    <location>
        <begin position="1"/>
        <end position="36"/>
    </location>
</feature>
<dbReference type="PANTHER" id="PTHR22803">
    <property type="entry name" value="MANNOSE, PHOSPHOLIPASE, LECTIN RECEPTOR RELATED"/>
    <property type="match status" value="1"/>
</dbReference>
<dbReference type="InterPro" id="IPR018378">
    <property type="entry name" value="C-type_lectin_CS"/>
</dbReference>
<accession>A0AAZ1Y4E0</accession>
<proteinExistence type="predicted"/>
<evidence type="ECO:0000313" key="7">
    <source>
        <dbReference type="Proteomes" id="UP000472276"/>
    </source>
</evidence>
<dbReference type="Ensembl" id="ENSOABT00000064339.1">
    <property type="protein sequence ID" value="ENSOABP00000074678.1"/>
    <property type="gene ID" value="ENSOABG00000015354.2"/>
</dbReference>
<dbReference type="SMART" id="SM00034">
    <property type="entry name" value="CLECT"/>
    <property type="match status" value="1"/>
</dbReference>
<name>A0AAZ1Y4E0_OREAU</name>
<dbReference type="Pfam" id="PF00059">
    <property type="entry name" value="Lectin_C"/>
    <property type="match status" value="1"/>
</dbReference>
<dbReference type="SUPFAM" id="SSF56436">
    <property type="entry name" value="C-type lectin-like"/>
    <property type="match status" value="1"/>
</dbReference>
<dbReference type="Gene3D" id="3.10.100.10">
    <property type="entry name" value="Mannose-Binding Protein A, subunit A"/>
    <property type="match status" value="1"/>
</dbReference>
<evidence type="ECO:0000256" key="4">
    <source>
        <dbReference type="SAM" id="SignalP"/>
    </source>
</evidence>
<dbReference type="InterPro" id="IPR001304">
    <property type="entry name" value="C-type_lectin-like"/>
</dbReference>
<keyword evidence="2" id="KW-1015">Disulfide bond</keyword>
<reference evidence="6" key="2">
    <citation type="submission" date="2025-08" db="UniProtKB">
        <authorList>
            <consortium name="Ensembl"/>
        </authorList>
    </citation>
    <scope>IDENTIFICATION</scope>
</reference>
<dbReference type="CDD" id="cd03590">
    <property type="entry name" value="CLECT_DC-SIGN_like"/>
    <property type="match status" value="1"/>
</dbReference>
<keyword evidence="3" id="KW-0472">Membrane</keyword>
<evidence type="ECO:0000256" key="2">
    <source>
        <dbReference type="ARBA" id="ARBA00023157"/>
    </source>
</evidence>
<dbReference type="GO" id="GO:0030246">
    <property type="term" value="F:carbohydrate binding"/>
    <property type="evidence" value="ECO:0007669"/>
    <property type="project" value="UniProtKB-KW"/>
</dbReference>
<keyword evidence="7" id="KW-1185">Reference proteome</keyword>
<feature type="chain" id="PRO_5044310882" description="C-type lectin domain-containing protein" evidence="4">
    <location>
        <begin position="37"/>
        <end position="281"/>
    </location>
</feature>
<evidence type="ECO:0000259" key="5">
    <source>
        <dbReference type="PROSITE" id="PS50041"/>
    </source>
</evidence>
<dbReference type="AlphaFoldDB" id="A0AAZ1Y4E0"/>
<reference evidence="7" key="1">
    <citation type="submission" date="2020-03" db="EMBL/GenBank/DDBJ databases">
        <title>Evolution of repeat sequences and sex chromosomes of tilapia species revealed by chromosome-level genomes.</title>
        <authorList>
            <person name="Xu L."/>
            <person name="Tao W."/>
            <person name="Wang D."/>
            <person name="Zhou Q."/>
        </authorList>
    </citation>
    <scope>NUCLEOTIDE SEQUENCE [LARGE SCALE GENOMIC DNA]</scope>
    <source>
        <strain evidence="7">Israel</strain>
    </source>
</reference>
<dbReference type="Proteomes" id="UP000472276">
    <property type="component" value="Unassembled WGS sequence"/>
</dbReference>
<keyword evidence="1" id="KW-0430">Lectin</keyword>
<organism evidence="6 7">
    <name type="scientific">Oreochromis aureus</name>
    <name type="common">Israeli tilapia</name>
    <name type="synonym">Chromis aureus</name>
    <dbReference type="NCBI Taxonomy" id="47969"/>
    <lineage>
        <taxon>Eukaryota</taxon>
        <taxon>Metazoa</taxon>
        <taxon>Chordata</taxon>
        <taxon>Craniata</taxon>
        <taxon>Vertebrata</taxon>
        <taxon>Euteleostomi</taxon>
        <taxon>Actinopterygii</taxon>
        <taxon>Neopterygii</taxon>
        <taxon>Teleostei</taxon>
        <taxon>Neoteleostei</taxon>
        <taxon>Acanthomorphata</taxon>
        <taxon>Ovalentaria</taxon>
        <taxon>Cichlomorphae</taxon>
        <taxon>Cichliformes</taxon>
        <taxon>Cichlidae</taxon>
        <taxon>African cichlids</taxon>
        <taxon>Pseudocrenilabrinae</taxon>
        <taxon>Oreochromini</taxon>
        <taxon>Oreochromis</taxon>
    </lineage>
</organism>
<reference evidence="6" key="3">
    <citation type="submission" date="2025-09" db="UniProtKB">
        <authorList>
            <consortium name="Ensembl"/>
        </authorList>
    </citation>
    <scope>IDENTIFICATION</scope>
</reference>
<gene>
    <name evidence="6" type="primary">asgrl1</name>
</gene>
<evidence type="ECO:0000256" key="3">
    <source>
        <dbReference type="SAM" id="Phobius"/>
    </source>
</evidence>
<dbReference type="PROSITE" id="PS00615">
    <property type="entry name" value="C_TYPE_LECTIN_1"/>
    <property type="match status" value="1"/>
</dbReference>
<evidence type="ECO:0000256" key="1">
    <source>
        <dbReference type="ARBA" id="ARBA00022734"/>
    </source>
</evidence>